<dbReference type="PROSITE" id="PS51186">
    <property type="entry name" value="GNAT"/>
    <property type="match status" value="1"/>
</dbReference>
<dbReference type="GeneID" id="90512794"/>
<dbReference type="InterPro" id="IPR041496">
    <property type="entry name" value="YitH/HolE_GNAT"/>
</dbReference>
<dbReference type="SUPFAM" id="SSF55729">
    <property type="entry name" value="Acyl-CoA N-acyltransferases (Nat)"/>
    <property type="match status" value="1"/>
</dbReference>
<dbReference type="AlphaFoldDB" id="D8MU40"/>
<dbReference type="Pfam" id="PF00583">
    <property type="entry name" value="Acetyltransf_1"/>
    <property type="match status" value="1"/>
</dbReference>
<gene>
    <name evidence="2" type="ordered locus">EbC_28160</name>
</gene>
<dbReference type="Gene3D" id="3.40.630.30">
    <property type="match status" value="1"/>
</dbReference>
<dbReference type="Gene3D" id="3.40.630.90">
    <property type="match status" value="1"/>
</dbReference>
<dbReference type="InterPro" id="IPR052729">
    <property type="entry name" value="Acyl/Acetyltrans_Enzymes"/>
</dbReference>
<evidence type="ECO:0000313" key="3">
    <source>
        <dbReference type="Proteomes" id="UP000008793"/>
    </source>
</evidence>
<feature type="domain" description="N-acetyltransferase" evidence="1">
    <location>
        <begin position="3"/>
        <end position="135"/>
    </location>
</feature>
<dbReference type="HOGENOM" id="CLU_063450_1_0_6"/>
<dbReference type="PANTHER" id="PTHR47237:SF2">
    <property type="entry name" value="BLL4206 PROTEIN"/>
    <property type="match status" value="1"/>
</dbReference>
<dbReference type="CDD" id="cd04301">
    <property type="entry name" value="NAT_SF"/>
    <property type="match status" value="1"/>
</dbReference>
<keyword evidence="2" id="KW-0808">Transferase</keyword>
<sequence length="280" mass="31124">MSYPICALQDRHLQQAFALTQHLKWPHRLADWQQALQLGEGIAVEQDGELLGTTIFWRWGEDYASIGLVIVADQAQGKGIGKQLMQTALQKLEGRNARLHATEMGQPLYEKLGFVACGHIEQHQCRELAEVIPLLPEQGQLLRPACRDDLALMTTLDRQAHGQYRPQLIDTLFDSAERILLLEEQGTVQGFACLRRFGHGYSVGPVICRDLPRAKVLISALLAGLQGQFVRLDTSSETGLGDWLNTLGLLEVDRPVAMIHGKPWQPQGMLAFGLMSQAMA</sequence>
<dbReference type="EMBL" id="FP236843">
    <property type="protein sequence ID" value="CAX60347.1"/>
    <property type="molecule type" value="Genomic_DNA"/>
</dbReference>
<dbReference type="RefSeq" id="WP_013202832.1">
    <property type="nucleotide sequence ID" value="NC_014306.1"/>
</dbReference>
<dbReference type="Pfam" id="PF18014">
    <property type="entry name" value="Acetyltransf_18"/>
    <property type="match status" value="1"/>
</dbReference>
<dbReference type="InterPro" id="IPR016181">
    <property type="entry name" value="Acyl_CoA_acyltransferase"/>
</dbReference>
<dbReference type="KEGG" id="ebi:EbC_28160"/>
<organism evidence="3">
    <name type="scientific">Erwinia billingiae (strain Eb661)</name>
    <dbReference type="NCBI Taxonomy" id="634500"/>
    <lineage>
        <taxon>Bacteria</taxon>
        <taxon>Pseudomonadati</taxon>
        <taxon>Pseudomonadota</taxon>
        <taxon>Gammaproteobacteria</taxon>
        <taxon>Enterobacterales</taxon>
        <taxon>Erwiniaceae</taxon>
        <taxon>Erwinia</taxon>
    </lineage>
</organism>
<accession>D8MU40</accession>
<proteinExistence type="predicted"/>
<reference evidence="2 3" key="1">
    <citation type="journal article" date="2010" name="BMC Genomics">
        <title>Genome comparison of the epiphytic bacteria Erwinia billingiae and E. tasmaniensis with the pear pathogen E. pyrifoliae.</title>
        <authorList>
            <person name="Kube M."/>
            <person name="Migdoll A.M."/>
            <person name="Gehring I."/>
            <person name="Heitmann K."/>
            <person name="Mayer Y."/>
            <person name="Kuhl H."/>
            <person name="Knaust F."/>
            <person name="Geider K."/>
            <person name="Reinhardt R."/>
        </authorList>
    </citation>
    <scope>NUCLEOTIDE SEQUENCE [LARGE SCALE GENOMIC DNA]</scope>
    <source>
        <strain evidence="2 3">Eb661</strain>
    </source>
</reference>
<evidence type="ECO:0000313" key="2">
    <source>
        <dbReference type="EMBL" id="CAX60347.1"/>
    </source>
</evidence>
<dbReference type="InterPro" id="IPR000182">
    <property type="entry name" value="GNAT_dom"/>
</dbReference>
<protein>
    <submittedName>
        <fullName evidence="2">GCN5-related N-acetyltransferase</fullName>
    </submittedName>
</protein>
<name>D8MU40_ERWBE</name>
<evidence type="ECO:0000259" key="1">
    <source>
        <dbReference type="PROSITE" id="PS51186"/>
    </source>
</evidence>
<dbReference type="eggNOG" id="COG0456">
    <property type="taxonomic scope" value="Bacteria"/>
</dbReference>
<dbReference type="PANTHER" id="PTHR47237">
    <property type="entry name" value="SLL0310 PROTEIN"/>
    <property type="match status" value="1"/>
</dbReference>
<keyword evidence="3" id="KW-1185">Reference proteome</keyword>
<dbReference type="Proteomes" id="UP000008793">
    <property type="component" value="Chromosome"/>
</dbReference>
<dbReference type="STRING" id="634500.EbC_28160"/>
<dbReference type="GO" id="GO:0016747">
    <property type="term" value="F:acyltransferase activity, transferring groups other than amino-acyl groups"/>
    <property type="evidence" value="ECO:0007669"/>
    <property type="project" value="InterPro"/>
</dbReference>